<comment type="caution">
    <text evidence="5">The sequence shown here is derived from an EMBL/GenBank/DDBJ whole genome shotgun (WGS) entry which is preliminary data.</text>
</comment>
<name>A0A177JLV3_SPHYA</name>
<sequence length="421" mass="46462">MSVQAQEDMQRFLAAAQQARANGRPEEEAALLARADALVPGNPLVANARGMQALGQRDWKAACHFFQAAIAADPNEPALWMNLATAHRGAQDVDGERRSLEGALAIDRRHVMAQYRMAELHQRNGHMAQAAQGWSHVAQLLEGIENPPPAVRNMLAQAKAFLAGHNATLAATIDEALADQIDMLGPQARRFRACVDHSLGRRRIYPNVCAGIHYPFLPADEFFDRAHFPWFAQLEARADAIRAEAEAILYGNNDLIRPYVRMEKGGPETKWSTLDGSLDWTACFLWEYGVRNDAVCDLCPETAKALEAVPQSHIPGKAPSAFFSLLRPGAHIPPHTGVTNSRAIIHLPLIVPDGCAFRVGGETRQWKEGEAFAFDDTIEHEAWNRSEKPRVVLIFDVWNPHLSPAEQALLSRMFEITGTAG</sequence>
<evidence type="ECO:0000313" key="5">
    <source>
        <dbReference type="EMBL" id="OAH42319.1"/>
    </source>
</evidence>
<gene>
    <name evidence="5" type="ORF">AX777_14195</name>
</gene>
<dbReference type="InterPro" id="IPR027443">
    <property type="entry name" value="IPNS-like_sf"/>
</dbReference>
<dbReference type="RefSeq" id="WP_063976673.1">
    <property type="nucleotide sequence ID" value="NZ_CAUUIR010000020.1"/>
</dbReference>
<protein>
    <recommendedName>
        <fullName evidence="4">Aspartyl/asparaginy/proline hydroxylase domain-containing protein</fullName>
    </recommendedName>
</protein>
<dbReference type="EMBL" id="LSTR01000041">
    <property type="protein sequence ID" value="OAH42319.1"/>
    <property type="molecule type" value="Genomic_DNA"/>
</dbReference>
<feature type="domain" description="Aspartyl/asparaginy/proline hydroxylase" evidence="4">
    <location>
        <begin position="236"/>
        <end position="400"/>
    </location>
</feature>
<dbReference type="Gene3D" id="2.60.120.330">
    <property type="entry name" value="B-lactam Antibiotic, Isopenicillin N Synthase, Chain"/>
    <property type="match status" value="1"/>
</dbReference>
<keyword evidence="2" id="KW-0223">Dioxygenase</keyword>
<dbReference type="InterPro" id="IPR051821">
    <property type="entry name" value="Asp/Asn_beta-hydroxylase"/>
</dbReference>
<dbReference type="AlphaFoldDB" id="A0A177JLV3"/>
<reference evidence="5 6" key="1">
    <citation type="submission" date="2016-02" db="EMBL/GenBank/DDBJ databases">
        <authorList>
            <person name="Wen L."/>
            <person name="He K."/>
            <person name="Yang H."/>
        </authorList>
    </citation>
    <scope>NUCLEOTIDE SEQUENCE [LARGE SCALE GENOMIC DNA]</scope>
    <source>
        <strain evidence="5 6">CD09_2</strain>
    </source>
</reference>
<evidence type="ECO:0000256" key="3">
    <source>
        <dbReference type="ARBA" id="ARBA00023002"/>
    </source>
</evidence>
<dbReference type="PANTHER" id="PTHR46332">
    <property type="entry name" value="ASPARTATE BETA-HYDROXYLASE DOMAIN-CONTAINING PROTEIN 2"/>
    <property type="match status" value="1"/>
</dbReference>
<keyword evidence="3" id="KW-0560">Oxidoreductase</keyword>
<dbReference type="Proteomes" id="UP000077262">
    <property type="component" value="Unassembled WGS sequence"/>
</dbReference>
<dbReference type="Gene3D" id="1.25.40.10">
    <property type="entry name" value="Tetratricopeptide repeat domain"/>
    <property type="match status" value="1"/>
</dbReference>
<comment type="similarity">
    <text evidence="1">Belongs to the aspartyl/asparaginyl beta-hydroxylase family.</text>
</comment>
<dbReference type="Pfam" id="PF05118">
    <property type="entry name" value="Asp_Arg_Hydrox"/>
    <property type="match status" value="1"/>
</dbReference>
<accession>A0A177JLV3</accession>
<evidence type="ECO:0000256" key="2">
    <source>
        <dbReference type="ARBA" id="ARBA00022964"/>
    </source>
</evidence>
<organism evidence="5 6">
    <name type="scientific">Sphingobium yanoikuyae</name>
    <name type="common">Sphingomonas yanoikuyae</name>
    <dbReference type="NCBI Taxonomy" id="13690"/>
    <lineage>
        <taxon>Bacteria</taxon>
        <taxon>Pseudomonadati</taxon>
        <taxon>Pseudomonadota</taxon>
        <taxon>Alphaproteobacteria</taxon>
        <taxon>Sphingomonadales</taxon>
        <taxon>Sphingomonadaceae</taxon>
        <taxon>Sphingobium</taxon>
    </lineage>
</organism>
<evidence type="ECO:0000313" key="6">
    <source>
        <dbReference type="Proteomes" id="UP000077262"/>
    </source>
</evidence>
<dbReference type="InterPro" id="IPR007803">
    <property type="entry name" value="Asp/Arg/Pro-Hydrxlase"/>
</dbReference>
<dbReference type="InterPro" id="IPR011990">
    <property type="entry name" value="TPR-like_helical_dom_sf"/>
</dbReference>
<dbReference type="GO" id="GO:0016020">
    <property type="term" value="C:membrane"/>
    <property type="evidence" value="ECO:0007669"/>
    <property type="project" value="TreeGrafter"/>
</dbReference>
<dbReference type="SUPFAM" id="SSF48452">
    <property type="entry name" value="TPR-like"/>
    <property type="match status" value="1"/>
</dbReference>
<proteinExistence type="inferred from homology"/>
<evidence type="ECO:0000259" key="4">
    <source>
        <dbReference type="Pfam" id="PF05118"/>
    </source>
</evidence>
<dbReference type="GO" id="GO:0051213">
    <property type="term" value="F:dioxygenase activity"/>
    <property type="evidence" value="ECO:0007669"/>
    <property type="project" value="UniProtKB-KW"/>
</dbReference>
<dbReference type="PANTHER" id="PTHR46332:SF5">
    <property type="entry name" value="ASPARTATE BETA-HYDROXYLASE DOMAIN CONTAINING 2"/>
    <property type="match status" value="1"/>
</dbReference>
<evidence type="ECO:0000256" key="1">
    <source>
        <dbReference type="ARBA" id="ARBA00007730"/>
    </source>
</evidence>
<dbReference type="SUPFAM" id="SSF51197">
    <property type="entry name" value="Clavaminate synthase-like"/>
    <property type="match status" value="1"/>
</dbReference>